<comment type="caution">
    <text evidence="1">The sequence shown here is derived from an EMBL/GenBank/DDBJ whole genome shotgun (WGS) entry which is preliminary data.</text>
</comment>
<accession>G2GYF3</accession>
<dbReference type="Proteomes" id="UP000004116">
    <property type="component" value="Unassembled WGS sequence"/>
</dbReference>
<protein>
    <submittedName>
        <fullName evidence="1">Uncharacterized protein</fullName>
    </submittedName>
</protein>
<evidence type="ECO:0000313" key="2">
    <source>
        <dbReference type="Proteomes" id="UP000004116"/>
    </source>
</evidence>
<organism evidence="1 2">
    <name type="scientific">Candidatus Regiella insecticola 5.15</name>
    <dbReference type="NCBI Taxonomy" id="1005043"/>
    <lineage>
        <taxon>Bacteria</taxon>
        <taxon>Pseudomonadati</taxon>
        <taxon>Pseudomonadota</taxon>
        <taxon>Gammaproteobacteria</taxon>
        <taxon>Enterobacterales</taxon>
        <taxon>Enterobacteriaceae</taxon>
        <taxon>aphid secondary symbionts</taxon>
        <taxon>Candidatus Regiella</taxon>
    </lineage>
</organism>
<proteinExistence type="predicted"/>
<feature type="non-terminal residue" evidence="1">
    <location>
        <position position="60"/>
    </location>
</feature>
<evidence type="ECO:0000313" key="1">
    <source>
        <dbReference type="EMBL" id="EGY29226.1"/>
    </source>
</evidence>
<gene>
    <name evidence="1" type="ORF">Rin_00008110</name>
</gene>
<keyword evidence="2" id="KW-1185">Reference proteome</keyword>
<sequence>MFLSEETIHSMLKDNGIEGYNKLYLSSARGLRKDTGDLYALMLKEEGIRGEEVSMFGDNE</sequence>
<reference evidence="1 2" key="1">
    <citation type="journal article" date="2012" name="Genome Res.">
        <title>Genomic basis of endosymbiont-conferred protection against an insect parasitoid.</title>
        <authorList>
            <person name="Hansen A.K."/>
            <person name="Vorburger C."/>
            <person name="Moran N.A."/>
        </authorList>
    </citation>
    <scope>NUCLEOTIDE SEQUENCE [LARGE SCALE GENOMIC DNA]</scope>
    <source>
        <strain evidence="2">R5.15</strain>
    </source>
</reference>
<dbReference type="AlphaFoldDB" id="G2GYF3"/>
<dbReference type="EMBL" id="AGCA01000197">
    <property type="protein sequence ID" value="EGY29226.1"/>
    <property type="molecule type" value="Genomic_DNA"/>
</dbReference>
<name>G2GYF3_9ENTR</name>